<proteinExistence type="predicted"/>
<dbReference type="AlphaFoldDB" id="A0A2T0MH06"/>
<dbReference type="OrthoDB" id="1201225at2"/>
<keyword evidence="1" id="KW-0378">Hydrolase</keyword>
<dbReference type="GO" id="GO:0004180">
    <property type="term" value="F:carboxypeptidase activity"/>
    <property type="evidence" value="ECO:0007669"/>
    <property type="project" value="UniProtKB-KW"/>
</dbReference>
<gene>
    <name evidence="1" type="ORF">CLV81_0859</name>
</gene>
<dbReference type="RefSeq" id="WP_106143799.1">
    <property type="nucleotide sequence ID" value="NZ_PVYX01000001.1"/>
</dbReference>
<evidence type="ECO:0000313" key="1">
    <source>
        <dbReference type="EMBL" id="PRX56861.1"/>
    </source>
</evidence>
<keyword evidence="1" id="KW-0645">Protease</keyword>
<reference evidence="1 2" key="1">
    <citation type="submission" date="2018-03" db="EMBL/GenBank/DDBJ databases">
        <title>Genomic Encyclopedia of Archaeal and Bacterial Type Strains, Phase II (KMG-II): from individual species to whole genera.</title>
        <authorList>
            <person name="Goeker M."/>
        </authorList>
    </citation>
    <scope>NUCLEOTIDE SEQUENCE [LARGE SCALE GENOMIC DNA]</scope>
    <source>
        <strain evidence="1 2">DSM 25027</strain>
    </source>
</reference>
<organism evidence="1 2">
    <name type="scientific">Flagellimonas meridianipacifica</name>
    <dbReference type="NCBI Taxonomy" id="1080225"/>
    <lineage>
        <taxon>Bacteria</taxon>
        <taxon>Pseudomonadati</taxon>
        <taxon>Bacteroidota</taxon>
        <taxon>Flavobacteriia</taxon>
        <taxon>Flavobacteriales</taxon>
        <taxon>Flavobacteriaceae</taxon>
        <taxon>Flagellimonas</taxon>
    </lineage>
</organism>
<protein>
    <submittedName>
        <fullName evidence="1">Carboxypeptidase-like protein</fullName>
    </submittedName>
</protein>
<keyword evidence="2" id="KW-1185">Reference proteome</keyword>
<keyword evidence="1" id="KW-0121">Carboxypeptidase</keyword>
<evidence type="ECO:0000313" key="2">
    <source>
        <dbReference type="Proteomes" id="UP000237640"/>
    </source>
</evidence>
<sequence>MKFKQLCSNSGHWKRSVSFGIAIFFATQTFGQNNEEELKAQILDSKDSVPIVFATIQFKNTQKGIVTDDNGYFRMPAKLKSSIDTLRIASIGYETLEIPTSNLQNKELNIILLTPKIESLSEVVLVGKGKQRNNDILGISLIKKAIDSIPKNYPNLPHSYVAYYRDYQKTGSQYLNLNEAIIEVFDGGIQTNQIYHPSNQTVLHQYKTNLDFPQDEQLAKAYNADGKYILNAVISDMGGNELSILFLHNPIRNYVRPSFSFVDVLQTDFVGNHTFKTRRVSYFDGVPLYEIDFEYIKPNSAAEYSAKGKVFISPTTYAIYKLEYYLFHRNKPLYTLTTEYISREGLMYLNYISFNNYFKVSDRQNFEIKDITFDINENAFYVSFTNPVKRESLNGPKDFRFLYKKRKLSIADIETVDTKKIKVKLVKGTIPIDEIEDEEGVMRHITHRIRNLRDIQNRKLGKKNTVTANQFRELFVQEVFPIKPLPQNINYVNKQRPLPKYQQANSDFLTDKYWLNTPLKSGIEKE</sequence>
<name>A0A2T0MH06_9FLAO</name>
<dbReference type="Pfam" id="PF13715">
    <property type="entry name" value="CarbopepD_reg_2"/>
    <property type="match status" value="1"/>
</dbReference>
<comment type="caution">
    <text evidence="1">The sequence shown here is derived from an EMBL/GenBank/DDBJ whole genome shotgun (WGS) entry which is preliminary data.</text>
</comment>
<dbReference type="InterPro" id="IPR008969">
    <property type="entry name" value="CarboxyPept-like_regulatory"/>
</dbReference>
<dbReference type="EMBL" id="PVYX01000001">
    <property type="protein sequence ID" value="PRX56861.1"/>
    <property type="molecule type" value="Genomic_DNA"/>
</dbReference>
<dbReference type="SUPFAM" id="SSF49464">
    <property type="entry name" value="Carboxypeptidase regulatory domain-like"/>
    <property type="match status" value="1"/>
</dbReference>
<accession>A0A2T0MH06</accession>
<dbReference type="Proteomes" id="UP000237640">
    <property type="component" value="Unassembled WGS sequence"/>
</dbReference>